<organism evidence="3 4">
    <name type="scientific">Devosia aurantiaca</name>
    <dbReference type="NCBI Taxonomy" id="2714858"/>
    <lineage>
        <taxon>Bacteria</taxon>
        <taxon>Pseudomonadati</taxon>
        <taxon>Pseudomonadota</taxon>
        <taxon>Alphaproteobacteria</taxon>
        <taxon>Hyphomicrobiales</taxon>
        <taxon>Devosiaceae</taxon>
        <taxon>Devosia</taxon>
    </lineage>
</organism>
<evidence type="ECO:0000313" key="4">
    <source>
        <dbReference type="Proteomes" id="UP000474802"/>
    </source>
</evidence>
<dbReference type="RefSeq" id="WP_164535197.1">
    <property type="nucleotide sequence ID" value="NZ_JAALFG010000004.1"/>
</dbReference>
<accession>A0A6M1SQW1</accession>
<sequence length="173" mass="18196">MRLLKQAAMFAALMFVAVLAIYPAAAFAQAVATDPVVVTQPSFLSELIVALVPIFGLVVTTLVGIGLAFLKQKTGIDVEAQHRAALQSALLNGILFAIQRMGWVQGQPTDRLLAAARGYVEQSVPDALVKFGIDAATDVGRATLDQLLTPKLPVPPGTVMPNGDVLIGRAPQP</sequence>
<reference evidence="3 4" key="2">
    <citation type="submission" date="2020-03" db="EMBL/GenBank/DDBJ databases">
        <title>Devosia chinhatensis sp. nov., isolated from a hexachlorocyclohexane (HCH) dump site in India.</title>
        <authorList>
            <person name="Kumar M."/>
            <person name="Lal R."/>
        </authorList>
    </citation>
    <scope>NUCLEOTIDE SEQUENCE [LARGE SCALE GENOMIC DNA]</scope>
    <source>
        <strain evidence="3 4">H239</strain>
    </source>
</reference>
<dbReference type="Proteomes" id="UP000474802">
    <property type="component" value="Unassembled WGS sequence"/>
</dbReference>
<evidence type="ECO:0000256" key="2">
    <source>
        <dbReference type="SAM" id="SignalP"/>
    </source>
</evidence>
<comment type="caution">
    <text evidence="3">The sequence shown here is derived from an EMBL/GenBank/DDBJ whole genome shotgun (WGS) entry which is preliminary data.</text>
</comment>
<proteinExistence type="predicted"/>
<evidence type="ECO:0000256" key="1">
    <source>
        <dbReference type="SAM" id="Phobius"/>
    </source>
</evidence>
<keyword evidence="1" id="KW-0472">Membrane</keyword>
<dbReference type="AlphaFoldDB" id="A0A6M1SQW1"/>
<keyword evidence="1" id="KW-1133">Transmembrane helix</keyword>
<gene>
    <name evidence="3" type="ORF">G5575_15880</name>
</gene>
<name>A0A6M1SQW1_9HYPH</name>
<feature type="signal peptide" evidence="2">
    <location>
        <begin position="1"/>
        <end position="28"/>
    </location>
</feature>
<keyword evidence="4" id="KW-1185">Reference proteome</keyword>
<evidence type="ECO:0000313" key="3">
    <source>
        <dbReference type="EMBL" id="NGP18936.1"/>
    </source>
</evidence>
<feature type="transmembrane region" description="Helical" evidence="1">
    <location>
        <begin position="47"/>
        <end position="70"/>
    </location>
</feature>
<protein>
    <submittedName>
        <fullName evidence="3">Uncharacterized protein</fullName>
    </submittedName>
</protein>
<keyword evidence="1" id="KW-0812">Transmembrane</keyword>
<keyword evidence="2" id="KW-0732">Signal</keyword>
<feature type="chain" id="PRO_5026771062" evidence="2">
    <location>
        <begin position="29"/>
        <end position="173"/>
    </location>
</feature>
<reference evidence="3 4" key="1">
    <citation type="submission" date="2020-02" db="EMBL/GenBank/DDBJ databases">
        <authorList>
            <person name="Khan S.A."/>
            <person name="Jeon C.O."/>
            <person name="Chun B.H."/>
        </authorList>
    </citation>
    <scope>NUCLEOTIDE SEQUENCE [LARGE SCALE GENOMIC DNA]</scope>
    <source>
        <strain evidence="3 4">H239</strain>
    </source>
</reference>
<dbReference type="EMBL" id="JAALFG010000004">
    <property type="protein sequence ID" value="NGP18936.1"/>
    <property type="molecule type" value="Genomic_DNA"/>
</dbReference>